<dbReference type="Proteomes" id="UP000463224">
    <property type="component" value="Unassembled WGS sequence"/>
</dbReference>
<dbReference type="RefSeq" id="WP_156712168.1">
    <property type="nucleotide sequence ID" value="NZ_WPHG01000002.1"/>
</dbReference>
<evidence type="ECO:0000313" key="2">
    <source>
        <dbReference type="EMBL" id="MVA97184.1"/>
    </source>
</evidence>
<dbReference type="NCBIfam" id="NF041384">
    <property type="entry name" value="YHS_seleno_dom"/>
    <property type="match status" value="1"/>
</dbReference>
<keyword evidence="3" id="KW-1185">Reference proteome</keyword>
<reference evidence="2 3" key="1">
    <citation type="submission" date="2019-12" db="EMBL/GenBank/DDBJ databases">
        <title>Nitratireductor arenosus sp. nov., Isolated from sea sand, Jeju island, South Korea.</title>
        <authorList>
            <person name="Kim W."/>
        </authorList>
    </citation>
    <scope>NUCLEOTIDE SEQUENCE [LARGE SCALE GENOMIC DNA]</scope>
    <source>
        <strain evidence="2 3">CAU 1489</strain>
    </source>
</reference>
<dbReference type="AlphaFoldDB" id="A0A844QF01"/>
<comment type="caution">
    <text evidence="2">The sequence shown here is derived from an EMBL/GenBank/DDBJ whole genome shotgun (WGS) entry which is preliminary data.</text>
</comment>
<protein>
    <submittedName>
        <fullName evidence="2">YHS domain-containing protein</fullName>
    </submittedName>
</protein>
<proteinExistence type="predicted"/>
<accession>A0A844QF01</accession>
<name>A0A844QF01_9HYPH</name>
<sequence>MKRRAILGLIVGAAAAVGIAGAALAADKVFTGLVTGVGVGGYDVVAYQSENAAIRGDPAIEASHEGVSYRFASADNRAAFRADPEKYLPQYGGYCAWAVSQGYTAKGEPEAWTVVGGRLYLNYSDPVRAQWSQDIAGNVAKGNANWPDVLD</sequence>
<keyword evidence="1" id="KW-0732">Signal</keyword>
<evidence type="ECO:0000313" key="3">
    <source>
        <dbReference type="Proteomes" id="UP000463224"/>
    </source>
</evidence>
<gene>
    <name evidence="2" type="ORF">GN330_07980</name>
</gene>
<organism evidence="2 3">
    <name type="scientific">Nitratireductor arenosus</name>
    <dbReference type="NCBI Taxonomy" id="2682096"/>
    <lineage>
        <taxon>Bacteria</taxon>
        <taxon>Pseudomonadati</taxon>
        <taxon>Pseudomonadota</taxon>
        <taxon>Alphaproteobacteria</taxon>
        <taxon>Hyphomicrobiales</taxon>
        <taxon>Phyllobacteriaceae</taxon>
        <taxon>Nitratireductor</taxon>
    </lineage>
</organism>
<feature type="signal peptide" evidence="1">
    <location>
        <begin position="1"/>
        <end position="25"/>
    </location>
</feature>
<dbReference type="EMBL" id="WPHG01000002">
    <property type="protein sequence ID" value="MVA97184.1"/>
    <property type="molecule type" value="Genomic_DNA"/>
</dbReference>
<evidence type="ECO:0000256" key="1">
    <source>
        <dbReference type="SAM" id="SignalP"/>
    </source>
</evidence>
<feature type="chain" id="PRO_5032788244" evidence="1">
    <location>
        <begin position="26"/>
        <end position="151"/>
    </location>
</feature>